<protein>
    <submittedName>
        <fullName evidence="1">Uncharacterized protein</fullName>
    </submittedName>
</protein>
<organism evidence="1 2">
    <name type="scientific">Plasmodium yoelii yoelii</name>
    <dbReference type="NCBI Taxonomy" id="73239"/>
    <lineage>
        <taxon>Eukaryota</taxon>
        <taxon>Sar</taxon>
        <taxon>Alveolata</taxon>
        <taxon>Apicomplexa</taxon>
        <taxon>Aconoidasida</taxon>
        <taxon>Haemosporida</taxon>
        <taxon>Plasmodiidae</taxon>
        <taxon>Plasmodium</taxon>
        <taxon>Plasmodium (Vinckeia)</taxon>
    </lineage>
</organism>
<keyword evidence="2" id="KW-1185">Reference proteome</keyword>
<dbReference type="AlphaFoldDB" id="Q7R9C9"/>
<dbReference type="PaxDb" id="73239-Q7R9C9"/>
<proteinExistence type="predicted"/>
<feature type="non-terminal residue" evidence="1">
    <location>
        <position position="1"/>
    </location>
</feature>
<gene>
    <name evidence="1" type="ORF">PY06933</name>
</gene>
<dbReference type="InParanoid" id="Q7R9C9"/>
<name>Q7R9C9_PLAYO</name>
<accession>Q7R9C9</accession>
<dbReference type="EMBL" id="AABL01002437">
    <property type="protein sequence ID" value="EAA19260.1"/>
    <property type="molecule type" value="Genomic_DNA"/>
</dbReference>
<evidence type="ECO:0000313" key="2">
    <source>
        <dbReference type="Proteomes" id="UP000008553"/>
    </source>
</evidence>
<sequence length="20" mass="2366">KDIHFYNKVIPDVSNLANYD</sequence>
<comment type="caution">
    <text evidence="1">The sequence shown here is derived from an EMBL/GenBank/DDBJ whole genome shotgun (WGS) entry which is preliminary data.</text>
</comment>
<dbReference type="Proteomes" id="UP000008553">
    <property type="component" value="Unassembled WGS sequence"/>
</dbReference>
<evidence type="ECO:0000313" key="1">
    <source>
        <dbReference type="EMBL" id="EAA19260.1"/>
    </source>
</evidence>
<reference evidence="1 2" key="1">
    <citation type="journal article" date="2002" name="Nature">
        <title>Genome sequence and comparative analysis of the model rodent malaria parasite Plasmodium yoelii yoelii.</title>
        <authorList>
            <person name="Carlton J.M."/>
            <person name="Angiuoli S.V."/>
            <person name="Suh B.B."/>
            <person name="Kooij T.W."/>
            <person name="Pertea M."/>
            <person name="Silva J.C."/>
            <person name="Ermolaeva M.D."/>
            <person name="Allen J.E."/>
            <person name="Selengut J.D."/>
            <person name="Koo H.L."/>
            <person name="Peterson J.D."/>
            <person name="Pop M."/>
            <person name="Kosack D.S."/>
            <person name="Shumway M.F."/>
            <person name="Bidwell S.L."/>
            <person name="Shallom S.J."/>
            <person name="van Aken S.E."/>
            <person name="Riedmuller S.B."/>
            <person name="Feldblyum T.V."/>
            <person name="Cho J.K."/>
            <person name="Quackenbush J."/>
            <person name="Sedegah M."/>
            <person name="Shoaibi A."/>
            <person name="Cummings L.M."/>
            <person name="Florens L."/>
            <person name="Yates J.R."/>
            <person name="Raine J.D."/>
            <person name="Sinden R.E."/>
            <person name="Harris M.A."/>
            <person name="Cunningham D.A."/>
            <person name="Preiser P.R."/>
            <person name="Bergman L.W."/>
            <person name="Vaidya A.B."/>
            <person name="van Lin L.H."/>
            <person name="Janse C.J."/>
            <person name="Waters A.P."/>
            <person name="Smith H.O."/>
            <person name="White O.R."/>
            <person name="Salzberg S.L."/>
            <person name="Venter J.C."/>
            <person name="Fraser C.M."/>
            <person name="Hoffman S.L."/>
            <person name="Gardner M.J."/>
            <person name="Carucci D.J."/>
        </authorList>
    </citation>
    <scope>NUCLEOTIDE SEQUENCE [LARGE SCALE GENOMIC DNA]</scope>
    <source>
        <strain evidence="1 2">17XNL</strain>
    </source>
</reference>